<dbReference type="InterPro" id="IPR010994">
    <property type="entry name" value="RuvA_2-like"/>
</dbReference>
<gene>
    <name evidence="2" type="ORF">WUBG_12054</name>
</gene>
<dbReference type="SUPFAM" id="SSF47781">
    <property type="entry name" value="RuvA domain 2-like"/>
    <property type="match status" value="1"/>
</dbReference>
<feature type="non-terminal residue" evidence="2">
    <location>
        <position position="1"/>
    </location>
</feature>
<dbReference type="InterPro" id="IPR041692">
    <property type="entry name" value="HHH_9"/>
</dbReference>
<dbReference type="InterPro" id="IPR050437">
    <property type="entry name" value="Ribos_protein_bS1-like"/>
</dbReference>
<protein>
    <recommendedName>
        <fullName evidence="1">S1 motif domain-containing protein</fullName>
    </recommendedName>
</protein>
<dbReference type="Pfam" id="PF17674">
    <property type="entry name" value="HHH_9"/>
    <property type="match status" value="1"/>
</dbReference>
<feature type="domain" description="S1 motif" evidence="1">
    <location>
        <begin position="92"/>
        <end position="130"/>
    </location>
</feature>
<dbReference type="Gene3D" id="1.10.150.310">
    <property type="entry name" value="Tex RuvX-like domain-like"/>
    <property type="match status" value="1"/>
</dbReference>
<dbReference type="InterPro" id="IPR012340">
    <property type="entry name" value="NA-bd_OB-fold"/>
</dbReference>
<dbReference type="AlphaFoldDB" id="J9EJ72"/>
<accession>J9EJ72</accession>
<proteinExistence type="predicted"/>
<dbReference type="PANTHER" id="PTHR10724:SF10">
    <property type="entry name" value="S1 RNA-BINDING DOMAIN-CONTAINING PROTEIN 1"/>
    <property type="match status" value="1"/>
</dbReference>
<dbReference type="GO" id="GO:0006412">
    <property type="term" value="P:translation"/>
    <property type="evidence" value="ECO:0007669"/>
    <property type="project" value="TreeGrafter"/>
</dbReference>
<feature type="non-terminal residue" evidence="2">
    <location>
        <position position="130"/>
    </location>
</feature>
<dbReference type="Gene3D" id="2.40.50.140">
    <property type="entry name" value="Nucleic acid-binding proteins"/>
    <property type="match status" value="1"/>
</dbReference>
<dbReference type="PANTHER" id="PTHR10724">
    <property type="entry name" value="30S RIBOSOMAL PROTEIN S1"/>
    <property type="match status" value="1"/>
</dbReference>
<dbReference type="GO" id="GO:0003735">
    <property type="term" value="F:structural constituent of ribosome"/>
    <property type="evidence" value="ECO:0007669"/>
    <property type="project" value="TreeGrafter"/>
</dbReference>
<evidence type="ECO:0000313" key="2">
    <source>
        <dbReference type="EMBL" id="EJW77037.1"/>
    </source>
</evidence>
<dbReference type="InterPro" id="IPR003029">
    <property type="entry name" value="S1_domain"/>
</dbReference>
<sequence>EYNPLDATPVHPESYQIAKQLSVSLILEYAGADLTYIGQNNLYQMLAVIEQRIRERGPEWLSVWELLSNPFVRKNAPVLLTNVLEMKSLKVGDILEGVIRNHANFGIFIDIGVGFNALAHSSTLLSVVPE</sequence>
<comment type="caution">
    <text evidence="2">The sequence shown here is derived from an EMBL/GenBank/DDBJ whole genome shotgun (WGS) entry which is preliminary data.</text>
</comment>
<dbReference type="GO" id="GO:0003729">
    <property type="term" value="F:mRNA binding"/>
    <property type="evidence" value="ECO:0007669"/>
    <property type="project" value="TreeGrafter"/>
</dbReference>
<dbReference type="SUPFAM" id="SSF50249">
    <property type="entry name" value="Nucleic acid-binding proteins"/>
    <property type="match status" value="1"/>
</dbReference>
<evidence type="ECO:0000313" key="3">
    <source>
        <dbReference type="Proteomes" id="UP000004810"/>
    </source>
</evidence>
<dbReference type="Proteomes" id="UP000004810">
    <property type="component" value="Unassembled WGS sequence"/>
</dbReference>
<reference evidence="3" key="1">
    <citation type="submission" date="2012-08" db="EMBL/GenBank/DDBJ databases">
        <title>The Genome Sequence of Wuchereria bancrofti.</title>
        <authorList>
            <person name="Nutman T.B."/>
            <person name="Fink D.L."/>
            <person name="Russ C."/>
            <person name="Young S."/>
            <person name="Zeng Q."/>
            <person name="Koehrsen M."/>
            <person name="Alvarado L."/>
            <person name="Berlin A."/>
            <person name="Chapman S.B."/>
            <person name="Chen Z."/>
            <person name="Freedman E."/>
            <person name="Gellesch M."/>
            <person name="Goldberg J."/>
            <person name="Griggs A."/>
            <person name="Gujja S."/>
            <person name="Heilman E.R."/>
            <person name="Heiman D."/>
            <person name="Hepburn T."/>
            <person name="Howarth C."/>
            <person name="Jen D."/>
            <person name="Larson L."/>
            <person name="Lewis B."/>
            <person name="Mehta T."/>
            <person name="Park D."/>
            <person name="Pearson M."/>
            <person name="Roberts A."/>
            <person name="Saif S."/>
            <person name="Shea T."/>
            <person name="Shenoy N."/>
            <person name="Sisk P."/>
            <person name="Stolte C."/>
            <person name="Sykes S."/>
            <person name="Walk T."/>
            <person name="White J."/>
            <person name="Yandava C."/>
            <person name="Haas B."/>
            <person name="Henn M.R."/>
            <person name="Nusbaum C."/>
            <person name="Birren B."/>
        </authorList>
    </citation>
    <scope>NUCLEOTIDE SEQUENCE [LARGE SCALE GENOMIC DNA]</scope>
    <source>
        <strain evidence="3">NA</strain>
    </source>
</reference>
<dbReference type="PROSITE" id="PS50126">
    <property type="entry name" value="S1"/>
    <property type="match status" value="1"/>
</dbReference>
<evidence type="ECO:0000259" key="1">
    <source>
        <dbReference type="PROSITE" id="PS50126"/>
    </source>
</evidence>
<name>J9EJ72_WUCBA</name>
<organism evidence="2 3">
    <name type="scientific">Wuchereria bancrofti</name>
    <dbReference type="NCBI Taxonomy" id="6293"/>
    <lineage>
        <taxon>Eukaryota</taxon>
        <taxon>Metazoa</taxon>
        <taxon>Ecdysozoa</taxon>
        <taxon>Nematoda</taxon>
        <taxon>Chromadorea</taxon>
        <taxon>Rhabditida</taxon>
        <taxon>Spirurina</taxon>
        <taxon>Spiruromorpha</taxon>
        <taxon>Filarioidea</taxon>
        <taxon>Onchocercidae</taxon>
        <taxon>Wuchereria</taxon>
    </lineage>
</organism>
<dbReference type="EMBL" id="ADBV01008280">
    <property type="protein sequence ID" value="EJW77037.1"/>
    <property type="molecule type" value="Genomic_DNA"/>
</dbReference>